<feature type="region of interest" description="Disordered" evidence="1">
    <location>
        <begin position="128"/>
        <end position="169"/>
    </location>
</feature>
<dbReference type="Pfam" id="PF25597">
    <property type="entry name" value="SH3_retrovirus"/>
    <property type="match status" value="1"/>
</dbReference>
<evidence type="ECO:0000313" key="3">
    <source>
        <dbReference type="EMBL" id="KAA8546162.1"/>
    </source>
</evidence>
<feature type="compositionally biased region" description="Basic and acidic residues" evidence="1">
    <location>
        <begin position="145"/>
        <end position="164"/>
    </location>
</feature>
<evidence type="ECO:0000259" key="2">
    <source>
        <dbReference type="Pfam" id="PF25597"/>
    </source>
</evidence>
<feature type="compositionally biased region" description="Basic residues" evidence="1">
    <location>
        <begin position="130"/>
        <end position="139"/>
    </location>
</feature>
<feature type="compositionally biased region" description="Low complexity" evidence="1">
    <location>
        <begin position="270"/>
        <end position="281"/>
    </location>
</feature>
<dbReference type="EMBL" id="CM018033">
    <property type="protein sequence ID" value="KAA8546162.1"/>
    <property type="molecule type" value="Genomic_DNA"/>
</dbReference>
<feature type="domain" description="Retroviral polymerase SH3-like" evidence="2">
    <location>
        <begin position="199"/>
        <end position="261"/>
    </location>
</feature>
<evidence type="ECO:0000313" key="4">
    <source>
        <dbReference type="Proteomes" id="UP000325577"/>
    </source>
</evidence>
<dbReference type="AlphaFoldDB" id="A0A5J5BX38"/>
<feature type="region of interest" description="Disordered" evidence="1">
    <location>
        <begin position="270"/>
        <end position="303"/>
    </location>
</feature>
<reference evidence="3 4" key="1">
    <citation type="submission" date="2019-09" db="EMBL/GenBank/DDBJ databases">
        <title>A chromosome-level genome assembly of the Chinese tupelo Nyssa sinensis.</title>
        <authorList>
            <person name="Yang X."/>
            <person name="Kang M."/>
            <person name="Yang Y."/>
            <person name="Xiong H."/>
            <person name="Wang M."/>
            <person name="Zhang Z."/>
            <person name="Wang Z."/>
            <person name="Wu H."/>
            <person name="Ma T."/>
            <person name="Liu J."/>
            <person name="Xi Z."/>
        </authorList>
    </citation>
    <scope>NUCLEOTIDE SEQUENCE [LARGE SCALE GENOMIC DNA]</scope>
    <source>
        <strain evidence="3">J267</strain>
        <tissue evidence="3">Leaf</tissue>
    </source>
</reference>
<dbReference type="PANTHER" id="PTHR35317">
    <property type="entry name" value="OS04G0629600 PROTEIN"/>
    <property type="match status" value="1"/>
</dbReference>
<dbReference type="Pfam" id="PF14223">
    <property type="entry name" value="Retrotran_gag_2"/>
    <property type="match status" value="1"/>
</dbReference>
<organism evidence="3 4">
    <name type="scientific">Nyssa sinensis</name>
    <dbReference type="NCBI Taxonomy" id="561372"/>
    <lineage>
        <taxon>Eukaryota</taxon>
        <taxon>Viridiplantae</taxon>
        <taxon>Streptophyta</taxon>
        <taxon>Embryophyta</taxon>
        <taxon>Tracheophyta</taxon>
        <taxon>Spermatophyta</taxon>
        <taxon>Magnoliopsida</taxon>
        <taxon>eudicotyledons</taxon>
        <taxon>Gunneridae</taxon>
        <taxon>Pentapetalae</taxon>
        <taxon>asterids</taxon>
        <taxon>Cornales</taxon>
        <taxon>Nyssaceae</taxon>
        <taxon>Nyssa</taxon>
    </lineage>
</organism>
<proteinExistence type="predicted"/>
<protein>
    <recommendedName>
        <fullName evidence="2">Retroviral polymerase SH3-like domain-containing protein</fullName>
    </recommendedName>
</protein>
<gene>
    <name evidence="3" type="ORF">F0562_020944</name>
</gene>
<name>A0A5J5BX38_9ASTE</name>
<dbReference type="PANTHER" id="PTHR35317:SF31">
    <property type="entry name" value="DUF4219 DOMAIN-CONTAINING PROTEIN"/>
    <property type="match status" value="1"/>
</dbReference>
<dbReference type="Proteomes" id="UP000325577">
    <property type="component" value="Linkage Group LG10"/>
</dbReference>
<dbReference type="InterPro" id="IPR057670">
    <property type="entry name" value="SH3_retrovirus"/>
</dbReference>
<accession>A0A5J5BX38</accession>
<keyword evidence="4" id="KW-1185">Reference proteome</keyword>
<evidence type="ECO:0000256" key="1">
    <source>
        <dbReference type="SAM" id="MobiDB-lite"/>
    </source>
</evidence>
<sequence>MACETSKEIWEKLREDYEGNQRVKNVKLFTLKREFEMHKMKKGETVNEYVGKLMEIVNKIKLLSEPFPDSKIVEKILISLPARFEPKISAIEESCDLTRLTVAELISKLHAQEQRTSLRDDETVKGAFQARKKSRHQGKGNKNGGAEKGKATNTSKDHGKKKEFPPCNILPTKAVEGKTPVKAWSGLKPLAKHLKIFGSICYVYVPTVKRTKLDQKADQGIFLGYAAASKGYRVYNLRTNQVQVSRDIKVDENAHWNWEYQRIAIDTTQNQIQTQSSSDSDPAPDVNDDANSVTSLDSPVGFP</sequence>
<dbReference type="OrthoDB" id="6776856at2759"/>